<keyword evidence="3" id="KW-1185">Reference proteome</keyword>
<proteinExistence type="predicted"/>
<dbReference type="EMBL" id="JABSTV010001250">
    <property type="protein sequence ID" value="KAH7957839.1"/>
    <property type="molecule type" value="Genomic_DNA"/>
</dbReference>
<accession>A0A9D4PZ37</accession>
<feature type="compositionally biased region" description="Basic residues" evidence="1">
    <location>
        <begin position="28"/>
        <end position="42"/>
    </location>
</feature>
<protein>
    <recommendedName>
        <fullName evidence="4">CCHC-type domain-containing protein</fullName>
    </recommendedName>
</protein>
<feature type="compositionally biased region" description="Polar residues" evidence="1">
    <location>
        <begin position="125"/>
        <end position="137"/>
    </location>
</feature>
<feature type="region of interest" description="Disordered" evidence="1">
    <location>
        <begin position="369"/>
        <end position="403"/>
    </location>
</feature>
<gene>
    <name evidence="2" type="ORF">HPB52_023239</name>
</gene>
<feature type="compositionally biased region" description="Acidic residues" evidence="1">
    <location>
        <begin position="59"/>
        <end position="68"/>
    </location>
</feature>
<dbReference type="Proteomes" id="UP000821837">
    <property type="component" value="Unassembled WGS sequence"/>
</dbReference>
<reference evidence="2" key="2">
    <citation type="submission" date="2021-09" db="EMBL/GenBank/DDBJ databases">
        <authorList>
            <person name="Jia N."/>
            <person name="Wang J."/>
            <person name="Shi W."/>
            <person name="Du L."/>
            <person name="Sun Y."/>
            <person name="Zhan W."/>
            <person name="Jiang J."/>
            <person name="Wang Q."/>
            <person name="Zhang B."/>
            <person name="Ji P."/>
            <person name="Sakyi L.B."/>
            <person name="Cui X."/>
            <person name="Yuan T."/>
            <person name="Jiang B."/>
            <person name="Yang W."/>
            <person name="Lam T.T.-Y."/>
            <person name="Chang Q."/>
            <person name="Ding S."/>
            <person name="Wang X."/>
            <person name="Zhu J."/>
            <person name="Ruan X."/>
            <person name="Zhao L."/>
            <person name="Wei J."/>
            <person name="Que T."/>
            <person name="Du C."/>
            <person name="Cheng J."/>
            <person name="Dai P."/>
            <person name="Han X."/>
            <person name="Huang E."/>
            <person name="Gao Y."/>
            <person name="Liu J."/>
            <person name="Shao H."/>
            <person name="Ye R."/>
            <person name="Li L."/>
            <person name="Wei W."/>
            <person name="Wang X."/>
            <person name="Wang C."/>
            <person name="Huo Q."/>
            <person name="Li W."/>
            <person name="Guo W."/>
            <person name="Chen H."/>
            <person name="Chen S."/>
            <person name="Zhou L."/>
            <person name="Zhou L."/>
            <person name="Ni X."/>
            <person name="Tian J."/>
            <person name="Zhou Y."/>
            <person name="Sheng Y."/>
            <person name="Liu T."/>
            <person name="Pan Y."/>
            <person name="Xia L."/>
            <person name="Li J."/>
            <person name="Zhao F."/>
            <person name="Cao W."/>
        </authorList>
    </citation>
    <scope>NUCLEOTIDE SEQUENCE</scope>
    <source>
        <strain evidence="2">Rsan-2018</strain>
        <tissue evidence="2">Larvae</tissue>
    </source>
</reference>
<name>A0A9D4PZ37_RHISA</name>
<reference evidence="2" key="1">
    <citation type="journal article" date="2020" name="Cell">
        <title>Large-Scale Comparative Analyses of Tick Genomes Elucidate Their Genetic Diversity and Vector Capacities.</title>
        <authorList>
            <consortium name="Tick Genome and Microbiome Consortium (TIGMIC)"/>
            <person name="Jia N."/>
            <person name="Wang J."/>
            <person name="Shi W."/>
            <person name="Du L."/>
            <person name="Sun Y."/>
            <person name="Zhan W."/>
            <person name="Jiang J.F."/>
            <person name="Wang Q."/>
            <person name="Zhang B."/>
            <person name="Ji P."/>
            <person name="Bell-Sakyi L."/>
            <person name="Cui X.M."/>
            <person name="Yuan T.T."/>
            <person name="Jiang B.G."/>
            <person name="Yang W.F."/>
            <person name="Lam T.T."/>
            <person name="Chang Q.C."/>
            <person name="Ding S.J."/>
            <person name="Wang X.J."/>
            <person name="Zhu J.G."/>
            <person name="Ruan X.D."/>
            <person name="Zhao L."/>
            <person name="Wei J.T."/>
            <person name="Ye R.Z."/>
            <person name="Que T.C."/>
            <person name="Du C.H."/>
            <person name="Zhou Y.H."/>
            <person name="Cheng J.X."/>
            <person name="Dai P.F."/>
            <person name="Guo W.B."/>
            <person name="Han X.H."/>
            <person name="Huang E.J."/>
            <person name="Li L.F."/>
            <person name="Wei W."/>
            <person name="Gao Y.C."/>
            <person name="Liu J.Z."/>
            <person name="Shao H.Z."/>
            <person name="Wang X."/>
            <person name="Wang C.C."/>
            <person name="Yang T.C."/>
            <person name="Huo Q.B."/>
            <person name="Li W."/>
            <person name="Chen H.Y."/>
            <person name="Chen S.E."/>
            <person name="Zhou L.G."/>
            <person name="Ni X.B."/>
            <person name="Tian J.H."/>
            <person name="Sheng Y."/>
            <person name="Liu T."/>
            <person name="Pan Y.S."/>
            <person name="Xia L.Y."/>
            <person name="Li J."/>
            <person name="Zhao F."/>
            <person name="Cao W.C."/>
        </authorList>
    </citation>
    <scope>NUCLEOTIDE SEQUENCE</scope>
    <source>
        <strain evidence="2">Rsan-2018</strain>
    </source>
</reference>
<comment type="caution">
    <text evidence="2">The sequence shown here is derived from an EMBL/GenBank/DDBJ whole genome shotgun (WGS) entry which is preliminary data.</text>
</comment>
<evidence type="ECO:0000313" key="2">
    <source>
        <dbReference type="EMBL" id="KAH7957839.1"/>
    </source>
</evidence>
<organism evidence="2 3">
    <name type="scientific">Rhipicephalus sanguineus</name>
    <name type="common">Brown dog tick</name>
    <name type="synonym">Ixodes sanguineus</name>
    <dbReference type="NCBI Taxonomy" id="34632"/>
    <lineage>
        <taxon>Eukaryota</taxon>
        <taxon>Metazoa</taxon>
        <taxon>Ecdysozoa</taxon>
        <taxon>Arthropoda</taxon>
        <taxon>Chelicerata</taxon>
        <taxon>Arachnida</taxon>
        <taxon>Acari</taxon>
        <taxon>Parasitiformes</taxon>
        <taxon>Ixodida</taxon>
        <taxon>Ixodoidea</taxon>
        <taxon>Ixodidae</taxon>
        <taxon>Rhipicephalinae</taxon>
        <taxon>Rhipicephalus</taxon>
        <taxon>Rhipicephalus</taxon>
    </lineage>
</organism>
<evidence type="ECO:0000313" key="3">
    <source>
        <dbReference type="Proteomes" id="UP000821837"/>
    </source>
</evidence>
<dbReference type="AlphaFoldDB" id="A0A9D4PZ37"/>
<evidence type="ECO:0008006" key="4">
    <source>
        <dbReference type="Google" id="ProtNLM"/>
    </source>
</evidence>
<evidence type="ECO:0000256" key="1">
    <source>
        <dbReference type="SAM" id="MobiDB-lite"/>
    </source>
</evidence>
<sequence>MQGASTARQLYMAKTSAAPTRASAASHARPKALKTPIKKSIRPKTDHKAQPDTSNFDQAEMECQDSEAGDCITHQDNEGNDGISGGKVRDDDGGWQTVLTVRKKKALAKAGKKLTTTDGDCDFSSPPSNSLAQPTSQRRPYKRKLPPLPKEDFKVVVRPCQGLPISELTAPQIAEAVVNACQGKITGSQFLLRLKPGFNIFIISTPDQEVADMSRKITGLTLNGRLHAVNAYAAVGDGTRKGVIHGITPNASPDTLLANLRIRTQGVDILRARMLGETKTAVITFFGSITPRFVYYMGCEVPCYPFKNTIQFCYACKQTGHRTDVCPTPHITVCHRCGMKEPQPDHPCNPVCSTCGEGHLTGTKECKQRFKQPGAGGSRELNPAAVEQGSGHGTRGDPYNISP</sequence>
<feature type="region of interest" description="Disordered" evidence="1">
    <location>
        <begin position="109"/>
        <end position="147"/>
    </location>
</feature>
<feature type="compositionally biased region" description="Low complexity" evidence="1">
    <location>
        <begin position="13"/>
        <end position="27"/>
    </location>
</feature>
<feature type="region of interest" description="Disordered" evidence="1">
    <location>
        <begin position="1"/>
        <end position="93"/>
    </location>
</feature>